<dbReference type="EMBL" id="JAQGLA010000007">
    <property type="protein sequence ID" value="MDA3625224.1"/>
    <property type="molecule type" value="Genomic_DNA"/>
</dbReference>
<evidence type="ECO:0008006" key="3">
    <source>
        <dbReference type="Google" id="ProtNLM"/>
    </source>
</evidence>
<reference evidence="1 2" key="1">
    <citation type="submission" date="2022-11" db="EMBL/GenBank/DDBJ databases">
        <title>Draft genome sequence of Saccharopolyspora sp. WRP15-2 isolated from rhizosphere soils of wild rice in Thailand.</title>
        <authorList>
            <person name="Duangmal K."/>
            <person name="Kammanee S."/>
            <person name="Muangham S."/>
        </authorList>
    </citation>
    <scope>NUCLEOTIDE SEQUENCE [LARGE SCALE GENOMIC DNA]</scope>
    <source>
        <strain evidence="1 2">WRP15-2</strain>
    </source>
</reference>
<evidence type="ECO:0000313" key="2">
    <source>
        <dbReference type="Proteomes" id="UP001210380"/>
    </source>
</evidence>
<sequence length="78" mass="8277">MTRRGWVITASIDRDLAEIAAALAALGFTDIQVHDRIGVLVGTAPENVVDDVREMDGVVDVSPEGQVDAGPFDAPTSW</sequence>
<accession>A0ABT4UVT6</accession>
<keyword evidence="2" id="KW-1185">Reference proteome</keyword>
<evidence type="ECO:0000313" key="1">
    <source>
        <dbReference type="EMBL" id="MDA3625224.1"/>
    </source>
</evidence>
<proteinExistence type="predicted"/>
<name>A0ABT4UVT6_9PSEU</name>
<protein>
    <recommendedName>
        <fullName evidence="3">Ketohydroxyglutarate aldolase</fullName>
    </recommendedName>
</protein>
<organism evidence="1 2">
    <name type="scientific">Saccharopolyspora oryzae</name>
    <dbReference type="NCBI Taxonomy" id="2997343"/>
    <lineage>
        <taxon>Bacteria</taxon>
        <taxon>Bacillati</taxon>
        <taxon>Actinomycetota</taxon>
        <taxon>Actinomycetes</taxon>
        <taxon>Pseudonocardiales</taxon>
        <taxon>Pseudonocardiaceae</taxon>
        <taxon>Saccharopolyspora</taxon>
    </lineage>
</organism>
<gene>
    <name evidence="1" type="ORF">OU415_07245</name>
</gene>
<dbReference type="RefSeq" id="WP_270947801.1">
    <property type="nucleotide sequence ID" value="NZ_JAQGLA010000007.1"/>
</dbReference>
<comment type="caution">
    <text evidence="1">The sequence shown here is derived from an EMBL/GenBank/DDBJ whole genome shotgun (WGS) entry which is preliminary data.</text>
</comment>
<dbReference type="Proteomes" id="UP001210380">
    <property type="component" value="Unassembled WGS sequence"/>
</dbReference>